<feature type="coiled-coil region" evidence="1">
    <location>
        <begin position="562"/>
        <end position="596"/>
    </location>
</feature>
<protein>
    <submittedName>
        <fullName evidence="2">PcfJ like protein</fullName>
    </submittedName>
</protein>
<evidence type="ECO:0000313" key="2">
    <source>
        <dbReference type="EMBL" id="DAG02740.1"/>
    </source>
</evidence>
<reference evidence="2" key="1">
    <citation type="journal article" date="2021" name="Proc. Natl. Acad. Sci. U.S.A.">
        <title>A Catalog of Tens of Thousands of Viruses from Human Metagenomes Reveals Hidden Associations with Chronic Diseases.</title>
        <authorList>
            <person name="Tisza M.J."/>
            <person name="Buck C.B."/>
        </authorList>
    </citation>
    <scope>NUCLEOTIDE SEQUENCE</scope>
    <source>
        <strain evidence="2">Ctiuu37</strain>
    </source>
</reference>
<name>A0A8S5V7P6_9CAUD</name>
<dbReference type="InterPro" id="IPR025586">
    <property type="entry name" value="PcfJ"/>
</dbReference>
<keyword evidence="1" id="KW-0175">Coiled coil</keyword>
<dbReference type="EMBL" id="BK016214">
    <property type="protein sequence ID" value="DAG02740.1"/>
    <property type="molecule type" value="Genomic_DNA"/>
</dbReference>
<accession>A0A8S5V7P6</accession>
<organism evidence="2">
    <name type="scientific">Siphoviridae sp. ctiuu37</name>
    <dbReference type="NCBI Taxonomy" id="2825628"/>
    <lineage>
        <taxon>Viruses</taxon>
        <taxon>Duplodnaviria</taxon>
        <taxon>Heunggongvirae</taxon>
        <taxon>Uroviricota</taxon>
        <taxon>Caudoviricetes</taxon>
    </lineage>
</organism>
<sequence>MRKKEIEKIPYLGLKKISRKEDVKYIGVTAVKIIGNKKHLFVEVYQNQKEHKTVPVVRIVLAKKEFWNYFPATEQWTRQKVEENGGYGKLIWAEEYSSRVEKEDENILQSTEDLERIKKFCKVRIPVYYETRWWEYIYGHEDDIVTVARIDREHRRFVRRQEALKDRMTHTAKLPEKRILEYANRIYFHDKHHLYYKKHGSWAKIACSKCGGVTDARWKDGISYESQFQKHIDEPREGKYGECPMCGAFGMYKCQGKIKGEYSEKIHLFLGQKYKEDGVVLRYVEIEKAWTLGFIKGNDGPEMYNAAEELSGVEVARAYFEPGKKVQIDYHKHDWYRNEDYWDDCNLYGLANIEIKAAPIMPETYEELKNTVFRYSGLKEYAAQVKEVNPIRYLQTYQKTPQMEMLAKMGLSETAEAVNDGHVGIVVDASAKRLDAFLGIRAERVKKLIEEKGNLRLLRVLQIEKSLEQHWTEEQVDHLRETGLDIAHIAFVLNYMTTQKLLNRIEKYAGCAYGTDYGKGATRIRNTAIMYIDYLIMREKRGYDLNNSVYQQPRDLRGAHAQMVAETTREEVKKRLKETEEKYPNIKKRYRGLRKEYCYEDAAYLIRPARSAEEIVMEGRILHHCVGGDGYLSKHNEGKSYILMLRFRKEPETPYITVEINPEQKEIVQWYGEKDTKPDEKNIQIWLDAWLKKLKSGTLQEETSEMMTMTA</sequence>
<dbReference type="Pfam" id="PF14284">
    <property type="entry name" value="PcfJ"/>
    <property type="match status" value="1"/>
</dbReference>
<evidence type="ECO:0000256" key="1">
    <source>
        <dbReference type="SAM" id="Coils"/>
    </source>
</evidence>
<proteinExistence type="predicted"/>